<keyword evidence="6" id="KW-0805">Transcription regulation</keyword>
<comment type="subcellular location">
    <subcellularLocation>
        <location evidence="2">Cytoplasm</location>
    </subcellularLocation>
    <subcellularLocation>
        <location evidence="1">Nucleus</location>
    </subcellularLocation>
</comment>
<name>A0ABR4N8E7_9FUNG</name>
<evidence type="ECO:0000313" key="10">
    <source>
        <dbReference type="EMBL" id="KAL2915793.1"/>
    </source>
</evidence>
<evidence type="ECO:0000256" key="9">
    <source>
        <dbReference type="ARBA" id="ARBA00023242"/>
    </source>
</evidence>
<dbReference type="PANTHER" id="PTHR15975:SF0">
    <property type="entry name" value="CCR4-NOT TRANSCRIPTION COMPLEX SUBUNIT 11"/>
    <property type="match status" value="1"/>
</dbReference>
<dbReference type="Proteomes" id="UP001527925">
    <property type="component" value="Unassembled WGS sequence"/>
</dbReference>
<evidence type="ECO:0000256" key="4">
    <source>
        <dbReference type="ARBA" id="ARBA00014872"/>
    </source>
</evidence>
<protein>
    <recommendedName>
        <fullName evidence="4">CCR4-NOT transcription complex subunit 11</fullName>
    </recommendedName>
</protein>
<evidence type="ECO:0000256" key="5">
    <source>
        <dbReference type="ARBA" id="ARBA00022490"/>
    </source>
</evidence>
<reference evidence="10 11" key="1">
    <citation type="submission" date="2023-09" db="EMBL/GenBank/DDBJ databases">
        <title>Pangenome analysis of Batrachochytrium dendrobatidis and related Chytrids.</title>
        <authorList>
            <person name="Yacoub M.N."/>
            <person name="Stajich J.E."/>
            <person name="James T.Y."/>
        </authorList>
    </citation>
    <scope>NUCLEOTIDE SEQUENCE [LARGE SCALE GENOMIC DNA]</scope>
    <source>
        <strain evidence="10 11">JEL0888</strain>
    </source>
</reference>
<evidence type="ECO:0000256" key="7">
    <source>
        <dbReference type="ARBA" id="ARBA00023158"/>
    </source>
</evidence>
<comment type="similarity">
    <text evidence="3">Belongs to the CNOT11 family.</text>
</comment>
<dbReference type="PANTHER" id="PTHR15975">
    <property type="entry name" value="CCR4-NOT TRANSCRIPTION COMPLEX SUBUNIT 11"/>
    <property type="match status" value="1"/>
</dbReference>
<organism evidence="10 11">
    <name type="scientific">Polyrhizophydium stewartii</name>
    <dbReference type="NCBI Taxonomy" id="2732419"/>
    <lineage>
        <taxon>Eukaryota</taxon>
        <taxon>Fungi</taxon>
        <taxon>Fungi incertae sedis</taxon>
        <taxon>Chytridiomycota</taxon>
        <taxon>Chytridiomycota incertae sedis</taxon>
        <taxon>Chytridiomycetes</taxon>
        <taxon>Rhizophydiales</taxon>
        <taxon>Rhizophydiales incertae sedis</taxon>
        <taxon>Polyrhizophydium</taxon>
    </lineage>
</organism>
<evidence type="ECO:0000256" key="2">
    <source>
        <dbReference type="ARBA" id="ARBA00004496"/>
    </source>
</evidence>
<dbReference type="Pfam" id="PF10155">
    <property type="entry name" value="CNOT11"/>
    <property type="match status" value="1"/>
</dbReference>
<keyword evidence="7" id="KW-0943">RNA-mediated gene silencing</keyword>
<evidence type="ECO:0000256" key="3">
    <source>
        <dbReference type="ARBA" id="ARBA00008030"/>
    </source>
</evidence>
<accession>A0ABR4N8E7</accession>
<evidence type="ECO:0000256" key="1">
    <source>
        <dbReference type="ARBA" id="ARBA00004123"/>
    </source>
</evidence>
<evidence type="ECO:0000313" key="11">
    <source>
        <dbReference type="Proteomes" id="UP001527925"/>
    </source>
</evidence>
<sequence>MRDVVDAVYDAHERLVRVPLAAAAEMLDVTQHRASRVLALLLLDPLLLPTPELRAVVLFALAALYPSSPALSTLLQAVMLPCNAFAHASLGERVLALHLLRRDTKAIEGMPAGDALALLSSRAQGSAVYESAFEAATACALERLRLLGEPLRLEEPDGQWTMACAKEAARYLLANDFCGGFDILDYTDPSPPITLEARIDLPWVFPPLADPSFVFSEPTEDEIRARDHARRLVIYAAAAPLTTAQTRTALEWLERSYFGVYQCGVTGDMFSGMIEHNPNIACEVLLAMRYTPDFPMFLDALIGAATSIHAMEIVNKAVTAVDLPQEFLHLFVASSIAACDAIRDRFMQSRQVRLICVFVQSLIHNKVIALQDYVIDLQTFCLEYSRVKEAAALYRMVRKETGQADALDALM</sequence>
<keyword evidence="5" id="KW-0963">Cytoplasm</keyword>
<evidence type="ECO:0000256" key="6">
    <source>
        <dbReference type="ARBA" id="ARBA00023015"/>
    </source>
</evidence>
<keyword evidence="9" id="KW-0539">Nucleus</keyword>
<gene>
    <name evidence="10" type="ORF">HK105_204740</name>
</gene>
<dbReference type="InterPro" id="IPR019312">
    <property type="entry name" value="CNOT11"/>
</dbReference>
<keyword evidence="11" id="KW-1185">Reference proteome</keyword>
<keyword evidence="8" id="KW-0804">Transcription</keyword>
<dbReference type="EMBL" id="JADGIZ020000021">
    <property type="protein sequence ID" value="KAL2915793.1"/>
    <property type="molecule type" value="Genomic_DNA"/>
</dbReference>
<evidence type="ECO:0000256" key="8">
    <source>
        <dbReference type="ARBA" id="ARBA00023163"/>
    </source>
</evidence>
<comment type="caution">
    <text evidence="10">The sequence shown here is derived from an EMBL/GenBank/DDBJ whole genome shotgun (WGS) entry which is preliminary data.</text>
</comment>
<proteinExistence type="inferred from homology"/>